<sequence length="124" mass="14084">MGLRLFVQPAFWHATARCQSTRGGGALNYTMYDPHHRHSVGRAGHYIMCIATPSSPLPSSQKAKLHWFLFPLSLTSRSAPSKLRDRYAMNICLEIFGIMRQFELDLEKARLKLRAPVSSTCLTY</sequence>
<dbReference type="AlphaFoldDB" id="A0A2D4JYN2"/>
<organism evidence="1">
    <name type="scientific">Micrurus paraensis</name>
    <dbReference type="NCBI Taxonomy" id="1970185"/>
    <lineage>
        <taxon>Eukaryota</taxon>
        <taxon>Metazoa</taxon>
        <taxon>Chordata</taxon>
        <taxon>Craniata</taxon>
        <taxon>Vertebrata</taxon>
        <taxon>Euteleostomi</taxon>
        <taxon>Lepidosauria</taxon>
        <taxon>Squamata</taxon>
        <taxon>Bifurcata</taxon>
        <taxon>Unidentata</taxon>
        <taxon>Episquamata</taxon>
        <taxon>Toxicofera</taxon>
        <taxon>Serpentes</taxon>
        <taxon>Colubroidea</taxon>
        <taxon>Elapidae</taxon>
        <taxon>Elapinae</taxon>
        <taxon>Micrurus</taxon>
    </lineage>
</organism>
<reference evidence="1" key="2">
    <citation type="submission" date="2017-11" db="EMBL/GenBank/DDBJ databases">
        <title>Coralsnake Venomics: Analyses of Venom Gland Transcriptomes and Proteomes of Six Brazilian Taxa.</title>
        <authorList>
            <person name="Aird S.D."/>
            <person name="Jorge da Silva N."/>
            <person name="Qiu L."/>
            <person name="Villar-Briones A."/>
            <person name="Aparecida-Saddi V."/>
            <person name="Campos-Telles M.P."/>
            <person name="Grau M."/>
            <person name="Mikheyev A.S."/>
        </authorList>
    </citation>
    <scope>NUCLEOTIDE SEQUENCE</scope>
    <source>
        <tissue evidence="1">Venom_gland</tissue>
    </source>
</reference>
<reference evidence="1" key="1">
    <citation type="submission" date="2017-07" db="EMBL/GenBank/DDBJ databases">
        <authorList>
            <person name="Mikheyev A."/>
            <person name="Grau M."/>
        </authorList>
    </citation>
    <scope>NUCLEOTIDE SEQUENCE</scope>
    <source>
        <tissue evidence="1">Venom_gland</tissue>
    </source>
</reference>
<dbReference type="EMBL" id="IACL01021270">
    <property type="protein sequence ID" value="LAB01609.1"/>
    <property type="molecule type" value="Transcribed_RNA"/>
</dbReference>
<proteinExistence type="predicted"/>
<evidence type="ECO:0000313" key="1">
    <source>
        <dbReference type="EMBL" id="LAB01609.1"/>
    </source>
</evidence>
<name>A0A2D4JYN2_9SAUR</name>
<protein>
    <submittedName>
        <fullName evidence="1">Uncharacterized protein</fullName>
    </submittedName>
</protein>
<accession>A0A2D4JYN2</accession>